<dbReference type="VEuPathDB" id="FungiDB:PV10_05809"/>
<feature type="transmembrane region" description="Helical" evidence="1">
    <location>
        <begin position="613"/>
        <end position="634"/>
    </location>
</feature>
<evidence type="ECO:0008006" key="4">
    <source>
        <dbReference type="Google" id="ProtNLM"/>
    </source>
</evidence>
<evidence type="ECO:0000256" key="1">
    <source>
        <dbReference type="SAM" id="Phobius"/>
    </source>
</evidence>
<dbReference type="Proteomes" id="UP000054302">
    <property type="component" value="Unassembled WGS sequence"/>
</dbReference>
<gene>
    <name evidence="2" type="ORF">PV10_05809</name>
</gene>
<dbReference type="Pfam" id="PF12929">
    <property type="entry name" value="Mid1"/>
    <property type="match status" value="1"/>
</dbReference>
<keyword evidence="1" id="KW-0812">Transmembrane</keyword>
<proteinExistence type="predicted"/>
<dbReference type="HOGENOM" id="CLU_018731_0_0_1"/>
<dbReference type="GO" id="GO:0098703">
    <property type="term" value="P:calcium ion import across plasma membrane"/>
    <property type="evidence" value="ECO:0007669"/>
    <property type="project" value="InterPro"/>
</dbReference>
<protein>
    <recommendedName>
        <fullName evidence="4">FZ domain-containing protein</fullName>
    </recommendedName>
</protein>
<evidence type="ECO:0000313" key="3">
    <source>
        <dbReference type="Proteomes" id="UP000054302"/>
    </source>
</evidence>
<accession>A0A0D1ZB83</accession>
<dbReference type="PANTHER" id="PTHR39142">
    <property type="entry name" value="MID1P"/>
    <property type="match status" value="1"/>
</dbReference>
<dbReference type="RefSeq" id="XP_016222823.1">
    <property type="nucleotide sequence ID" value="XM_016370530.1"/>
</dbReference>
<keyword evidence="1" id="KW-0472">Membrane</keyword>
<evidence type="ECO:0000313" key="2">
    <source>
        <dbReference type="EMBL" id="KIV91249.1"/>
    </source>
</evidence>
<dbReference type="PANTHER" id="PTHR39142:SF1">
    <property type="entry name" value="AEL197CP"/>
    <property type="match status" value="1"/>
</dbReference>
<keyword evidence="3" id="KW-1185">Reference proteome</keyword>
<dbReference type="OMA" id="YYGFLAM"/>
<dbReference type="GO" id="GO:0005262">
    <property type="term" value="F:calcium channel activity"/>
    <property type="evidence" value="ECO:0007669"/>
    <property type="project" value="InterPro"/>
</dbReference>
<reference evidence="2 3" key="1">
    <citation type="submission" date="2015-01" db="EMBL/GenBank/DDBJ databases">
        <title>The Genome Sequence of Exophiala mesophila CBS40295.</title>
        <authorList>
            <consortium name="The Broad Institute Genomics Platform"/>
            <person name="Cuomo C."/>
            <person name="de Hoog S."/>
            <person name="Gorbushina A."/>
            <person name="Stielow B."/>
            <person name="Teixiera M."/>
            <person name="Abouelleil A."/>
            <person name="Chapman S.B."/>
            <person name="Priest M."/>
            <person name="Young S.K."/>
            <person name="Wortman J."/>
            <person name="Nusbaum C."/>
            <person name="Birren B."/>
        </authorList>
    </citation>
    <scope>NUCLEOTIDE SEQUENCE [LARGE SCALE GENOMIC DNA]</scope>
    <source>
        <strain evidence="2 3">CBS 40295</strain>
    </source>
</reference>
<sequence>MPFPKLSIVQSRLVASLVATFIFLILYITLTKPHFAYALESDFGSDPDNLHRHVIFDQEEDLEDPDGEDASVRIQRRAAEGVSSLSNNAPQNKNIDIGETQNWVFTKEEVEGPHGTPGSGLPNDTLVSRAVEDLNPELKRRQSTTRVYVTLNTCLQPQSNISDSVSDDAIPPQLQMYVSLSDSNEKPGPGVNDPDQRTIQIDGGFGYFELDSDDLDGDIHVGVTAPNTTGFSGIWNYEIAASNDAPFHWSSNATNLFFVDGDNHAALLITNDTTQALPNDTIYKEWMELSPPPYGVFAFSQQDRPLSALRKSFCGLKNNVRVSANIDGANNQNIAEMTNRGLGGKPKEQFYINGLNATSQYWGVLAMEGNSTSSGLGVIGGGGTVWQSIAFETKTEDNCALMYNLSFCSEVAYAVPTNPDTFSPTTGAPELAALYDSYAAQMYQYFNYSLQQIPCNTTSSSQYSLARNCDDCARAYKTWLCAVTIPRCADYSNTDTWLMPRALGQPFVNGSSIADSTQFRVDQSLLTSVATNSSRNPIIDDVIKPGPYKEVLPCEDLCYDLVQSCPATLGFGCPSRGAGFEDSYGTRSNDSGEITCSYLGAAYYLSGASRQVILGQLGCLNLVLLASLVGILNLV</sequence>
<dbReference type="InterPro" id="IPR024338">
    <property type="entry name" value="MID1/Yam8"/>
</dbReference>
<dbReference type="AlphaFoldDB" id="A0A0D1ZB83"/>
<keyword evidence="1" id="KW-1133">Transmembrane helix</keyword>
<feature type="transmembrane region" description="Helical" evidence="1">
    <location>
        <begin position="12"/>
        <end position="30"/>
    </location>
</feature>
<organism evidence="2 3">
    <name type="scientific">Exophiala mesophila</name>
    <name type="common">Black yeast-like fungus</name>
    <dbReference type="NCBI Taxonomy" id="212818"/>
    <lineage>
        <taxon>Eukaryota</taxon>
        <taxon>Fungi</taxon>
        <taxon>Dikarya</taxon>
        <taxon>Ascomycota</taxon>
        <taxon>Pezizomycotina</taxon>
        <taxon>Eurotiomycetes</taxon>
        <taxon>Chaetothyriomycetidae</taxon>
        <taxon>Chaetothyriales</taxon>
        <taxon>Herpotrichiellaceae</taxon>
        <taxon>Exophiala</taxon>
    </lineage>
</organism>
<dbReference type="EMBL" id="KN847523">
    <property type="protein sequence ID" value="KIV91249.1"/>
    <property type="molecule type" value="Genomic_DNA"/>
</dbReference>
<name>A0A0D1ZB83_EXOME</name>
<dbReference type="OrthoDB" id="5405745at2759"/>
<dbReference type="STRING" id="212818.A0A0D1ZB83"/>
<dbReference type="GeneID" id="27323654"/>